<sequence length="173" mass="20260">MKIKFLNLILIALLFSCGNMTKNFVKKGDAYIKGGTAGGEPWRDSLKFQRISWYSDLNLMYDVFLAKIDPDSKFWKWFSESESRRLKKCHAVYIMIDFSLDSDRISHSMFYNQILSDDLTDIVTNDFDSALTNHPDYNKFFLALYKTKTLCASRDIGDLEISFPNYRTRILHF</sequence>
<reference evidence="3" key="1">
    <citation type="journal article" date="2019" name="Int. J. Syst. Evol. Microbiol.">
        <title>Halobacteriovorax valvorus sp. nov., a novel prokaryotic predator isolated from coastal seawater of China.</title>
        <authorList>
            <person name="Chen M.-X."/>
        </authorList>
    </citation>
    <scope>NUCLEOTIDE SEQUENCE [LARGE SCALE GENOMIC DNA]</scope>
    <source>
        <strain evidence="3">BL9</strain>
    </source>
</reference>
<evidence type="ECO:0008006" key="4">
    <source>
        <dbReference type="Google" id="ProtNLM"/>
    </source>
</evidence>
<evidence type="ECO:0000313" key="3">
    <source>
        <dbReference type="Proteomes" id="UP000443582"/>
    </source>
</evidence>
<feature type="signal peptide" evidence="1">
    <location>
        <begin position="1"/>
        <end position="21"/>
    </location>
</feature>
<accession>A0ABY0IJ68</accession>
<name>A0ABY0IJ68_9BACT</name>
<evidence type="ECO:0000256" key="1">
    <source>
        <dbReference type="SAM" id="SignalP"/>
    </source>
</evidence>
<keyword evidence="1" id="KW-0732">Signal</keyword>
<dbReference type="RefSeq" id="WP_114705565.1">
    <property type="nucleotide sequence ID" value="NZ_QDKL01000001.1"/>
</dbReference>
<gene>
    <name evidence="2" type="ORF">DAY19_02275</name>
</gene>
<proteinExistence type="predicted"/>
<comment type="caution">
    <text evidence="2">The sequence shown here is derived from an EMBL/GenBank/DDBJ whole genome shotgun (WGS) entry which is preliminary data.</text>
</comment>
<dbReference type="PROSITE" id="PS51257">
    <property type="entry name" value="PROKAR_LIPOPROTEIN"/>
    <property type="match status" value="1"/>
</dbReference>
<keyword evidence="3" id="KW-1185">Reference proteome</keyword>
<dbReference type="EMBL" id="QDKL01000001">
    <property type="protein sequence ID" value="RZF22620.1"/>
    <property type="molecule type" value="Genomic_DNA"/>
</dbReference>
<evidence type="ECO:0000313" key="2">
    <source>
        <dbReference type="EMBL" id="RZF22620.1"/>
    </source>
</evidence>
<dbReference type="Proteomes" id="UP000443582">
    <property type="component" value="Unassembled WGS sequence"/>
</dbReference>
<protein>
    <recommendedName>
        <fullName evidence="4">Lipoprotein</fullName>
    </recommendedName>
</protein>
<feature type="chain" id="PRO_5046602911" description="Lipoprotein" evidence="1">
    <location>
        <begin position="22"/>
        <end position="173"/>
    </location>
</feature>
<organism evidence="2 3">
    <name type="scientific">Halobacteriovorax vibrionivorans</name>
    <dbReference type="NCBI Taxonomy" id="2152716"/>
    <lineage>
        <taxon>Bacteria</taxon>
        <taxon>Pseudomonadati</taxon>
        <taxon>Bdellovibrionota</taxon>
        <taxon>Bacteriovoracia</taxon>
        <taxon>Bacteriovoracales</taxon>
        <taxon>Halobacteriovoraceae</taxon>
        <taxon>Halobacteriovorax</taxon>
    </lineage>
</organism>